<dbReference type="AlphaFoldDB" id="A0A0K2VBP6"/>
<proteinExistence type="predicted"/>
<sequence length="114" mass="13264">MILPPWLFRSLRRRLLLVSLVAFMDAVRMCCLAIRYDLYPRSSFIALQTSCLLTSRFLANLDKEVPGEALMDFRRPSRKRGVRIRSLLMLWPLQQTFPSTSQTLRSGTPWSWGS</sequence>
<organism evidence="1">
    <name type="scientific">Lepeophtheirus salmonis</name>
    <name type="common">Salmon louse</name>
    <name type="synonym">Caligus salmonis</name>
    <dbReference type="NCBI Taxonomy" id="72036"/>
    <lineage>
        <taxon>Eukaryota</taxon>
        <taxon>Metazoa</taxon>
        <taxon>Ecdysozoa</taxon>
        <taxon>Arthropoda</taxon>
        <taxon>Crustacea</taxon>
        <taxon>Multicrustacea</taxon>
        <taxon>Hexanauplia</taxon>
        <taxon>Copepoda</taxon>
        <taxon>Siphonostomatoida</taxon>
        <taxon>Caligidae</taxon>
        <taxon>Lepeophtheirus</taxon>
    </lineage>
</organism>
<accession>A0A0K2VBP6</accession>
<dbReference type="EMBL" id="HACA01030246">
    <property type="protein sequence ID" value="CDW47607.1"/>
    <property type="molecule type" value="Transcribed_RNA"/>
</dbReference>
<reference evidence="1" key="1">
    <citation type="submission" date="2014-05" db="EMBL/GenBank/DDBJ databases">
        <authorList>
            <person name="Chronopoulou M."/>
        </authorList>
    </citation>
    <scope>NUCLEOTIDE SEQUENCE</scope>
    <source>
        <tissue evidence="1">Whole organism</tissue>
    </source>
</reference>
<evidence type="ECO:0000313" key="1">
    <source>
        <dbReference type="EMBL" id="CDW47607.1"/>
    </source>
</evidence>
<protein>
    <submittedName>
        <fullName evidence="1">Uncharacterized protein</fullName>
    </submittedName>
</protein>
<name>A0A0K2VBP6_LEPSM</name>